<evidence type="ECO:0000256" key="2">
    <source>
        <dbReference type="ARBA" id="ARBA00012446"/>
    </source>
</evidence>
<dbReference type="Proteomes" id="UP001221413">
    <property type="component" value="Unassembled WGS sequence"/>
</dbReference>
<comment type="similarity">
    <text evidence="1">Belongs to the peptidase S10 family.</text>
</comment>
<keyword evidence="8" id="KW-1185">Reference proteome</keyword>
<dbReference type="Gene3D" id="3.40.50.1820">
    <property type="entry name" value="alpha/beta hydrolase"/>
    <property type="match status" value="1"/>
</dbReference>
<dbReference type="GO" id="GO:0000324">
    <property type="term" value="C:fungal-type vacuole"/>
    <property type="evidence" value="ECO:0007669"/>
    <property type="project" value="TreeGrafter"/>
</dbReference>
<evidence type="ECO:0000313" key="7">
    <source>
        <dbReference type="EMBL" id="KAJ6256889.1"/>
    </source>
</evidence>
<evidence type="ECO:0000256" key="5">
    <source>
        <dbReference type="ARBA" id="ARBA00022801"/>
    </source>
</evidence>
<proteinExistence type="inferred from homology"/>
<evidence type="ECO:0000256" key="3">
    <source>
        <dbReference type="ARBA" id="ARBA00022645"/>
    </source>
</evidence>
<keyword evidence="6" id="KW-0325">Glycoprotein</keyword>
<reference evidence="7" key="1">
    <citation type="submission" date="2023-01" db="EMBL/GenBank/DDBJ databases">
        <title>The chitinases involved in constricting ring structure development in the nematode-trapping fungus Drechslerella dactyloides.</title>
        <authorList>
            <person name="Wang R."/>
            <person name="Zhang L."/>
            <person name="Tang P."/>
            <person name="Li S."/>
            <person name="Liang L."/>
        </authorList>
    </citation>
    <scope>NUCLEOTIDE SEQUENCE</scope>
    <source>
        <strain evidence="7">YMF1.00031</strain>
    </source>
</reference>
<organism evidence="7 8">
    <name type="scientific">Drechslerella dactyloides</name>
    <name type="common">Nematode-trapping fungus</name>
    <name type="synonym">Arthrobotrys dactyloides</name>
    <dbReference type="NCBI Taxonomy" id="74499"/>
    <lineage>
        <taxon>Eukaryota</taxon>
        <taxon>Fungi</taxon>
        <taxon>Dikarya</taxon>
        <taxon>Ascomycota</taxon>
        <taxon>Pezizomycotina</taxon>
        <taxon>Orbiliomycetes</taxon>
        <taxon>Orbiliales</taxon>
        <taxon>Orbiliaceae</taxon>
        <taxon>Drechslerella</taxon>
    </lineage>
</organism>
<dbReference type="GO" id="GO:0006508">
    <property type="term" value="P:proteolysis"/>
    <property type="evidence" value="ECO:0007669"/>
    <property type="project" value="UniProtKB-KW"/>
</dbReference>
<evidence type="ECO:0000256" key="4">
    <source>
        <dbReference type="ARBA" id="ARBA00022670"/>
    </source>
</evidence>
<dbReference type="SUPFAM" id="SSF53474">
    <property type="entry name" value="alpha/beta-Hydrolases"/>
    <property type="match status" value="1"/>
</dbReference>
<evidence type="ECO:0000256" key="6">
    <source>
        <dbReference type="ARBA" id="ARBA00023180"/>
    </source>
</evidence>
<dbReference type="InterPro" id="IPR029058">
    <property type="entry name" value="AB_hydrolase_fold"/>
</dbReference>
<dbReference type="InterPro" id="IPR001563">
    <property type="entry name" value="Peptidase_S10"/>
</dbReference>
<dbReference type="GO" id="GO:0004185">
    <property type="term" value="F:serine-type carboxypeptidase activity"/>
    <property type="evidence" value="ECO:0007669"/>
    <property type="project" value="UniProtKB-EC"/>
</dbReference>
<dbReference type="PRINTS" id="PR00724">
    <property type="entry name" value="CRBOXYPTASEC"/>
</dbReference>
<name>A0AAD6IQZ3_DREDA</name>
<gene>
    <name evidence="7" type="ORF">Dda_8759</name>
</gene>
<dbReference type="EMBL" id="JAQGDS010000012">
    <property type="protein sequence ID" value="KAJ6256889.1"/>
    <property type="molecule type" value="Genomic_DNA"/>
</dbReference>
<dbReference type="PANTHER" id="PTHR11802">
    <property type="entry name" value="SERINE PROTEASE FAMILY S10 SERINE CARBOXYPEPTIDASE"/>
    <property type="match status" value="1"/>
</dbReference>
<dbReference type="EC" id="3.4.16.5" evidence="2"/>
<accession>A0AAD6IQZ3</accession>
<comment type="caution">
    <text evidence="7">The sequence shown here is derived from an EMBL/GenBank/DDBJ whole genome shotgun (WGS) entry which is preliminary data.</text>
</comment>
<dbReference type="PANTHER" id="PTHR11802:SF113">
    <property type="entry name" value="SERINE CARBOXYPEPTIDASE CTSA-4.1"/>
    <property type="match status" value="1"/>
</dbReference>
<evidence type="ECO:0000313" key="8">
    <source>
        <dbReference type="Proteomes" id="UP001221413"/>
    </source>
</evidence>
<dbReference type="AlphaFoldDB" id="A0AAD6IQZ3"/>
<keyword evidence="4" id="KW-0645">Protease</keyword>
<keyword evidence="5" id="KW-0378">Hydrolase</keyword>
<protein>
    <recommendedName>
        <fullName evidence="2">carboxypeptidase C</fullName>
        <ecNumber evidence="2">3.4.16.5</ecNumber>
    </recommendedName>
</protein>
<evidence type="ECO:0000256" key="1">
    <source>
        <dbReference type="ARBA" id="ARBA00009431"/>
    </source>
</evidence>
<dbReference type="Pfam" id="PF00450">
    <property type="entry name" value="Peptidase_S10"/>
    <property type="match status" value="1"/>
</dbReference>
<keyword evidence="3" id="KW-0121">Carboxypeptidase</keyword>
<sequence>MAFPKHQHNTKGSLSPVQIPRQTLLFFGCKEDRAGLVLAKRTPLQLSLNDKASIIFLDQPVGVGFSFDGENKTAVNTSDGAAKDVYAFLVNFFKEFPQYSRQPFHIDGVSFAGHYIPAIATEILSSANSGINLRSISINNGWIDPSTHYTSVAKFACGADPKYPTALSNEHCTSIAKSAVECQQKLQIAYNSSSSIEQASATYYCNKNILHYYETNSKKSPYDIRQNTTSPTGFFDEDILKTMPNKDGWFYNNLRRPEVVEAIGASKDFPFAGGLTTQVLRDFMNSGDWGKSLAPLIPGILAKIPVLLYYGEADVICNWLGGRDVVEQLQWPGQKTFNNASMTPWNFAGKQLGEYKTAEGLTFVKIDNMGHGPGSKHDPQRAIVINLLHSFIAKHGQFNV</sequence>